<comment type="subcellular location">
    <subcellularLocation>
        <location evidence="1">Secreted</location>
    </subcellularLocation>
</comment>
<dbReference type="Pfam" id="PF01033">
    <property type="entry name" value="Somatomedin_B"/>
    <property type="match status" value="2"/>
</dbReference>
<evidence type="ECO:0000259" key="7">
    <source>
        <dbReference type="PROSITE" id="PS50958"/>
    </source>
</evidence>
<name>A0A8C8HSB0_ONCTS</name>
<dbReference type="CDD" id="cd00091">
    <property type="entry name" value="NUC"/>
    <property type="match status" value="1"/>
</dbReference>
<dbReference type="PANTHER" id="PTHR10151">
    <property type="entry name" value="ECTONUCLEOTIDE PYROPHOSPHATASE/PHOSPHODIESTERASE"/>
    <property type="match status" value="1"/>
</dbReference>
<dbReference type="AlphaFoldDB" id="A0A8C8HSB0"/>
<feature type="domain" description="SMB" evidence="7">
    <location>
        <begin position="21"/>
        <end position="64"/>
    </location>
</feature>
<protein>
    <recommendedName>
        <fullName evidence="7">SMB domain-containing protein</fullName>
    </recommendedName>
</protein>
<dbReference type="PANTHER" id="PTHR10151:SF107">
    <property type="entry name" value="ECTONUCLEOTIDE PYROPHOSPHATASE_PHOSPHODIESTERASE FAMILY MEMBER 3"/>
    <property type="match status" value="1"/>
</dbReference>
<dbReference type="SUPFAM" id="SSF54060">
    <property type="entry name" value="His-Me finger endonucleases"/>
    <property type="match status" value="1"/>
</dbReference>
<dbReference type="Proteomes" id="UP000694402">
    <property type="component" value="Unassembled WGS sequence"/>
</dbReference>
<dbReference type="InterPro" id="IPR002591">
    <property type="entry name" value="Phosphodiest/P_Trfase"/>
</dbReference>
<dbReference type="Ensembl" id="ENSOTST00005075551.2">
    <property type="protein sequence ID" value="ENSOTSP00005069572.1"/>
    <property type="gene ID" value="ENSOTSG00005033040.2"/>
</dbReference>
<dbReference type="InterPro" id="IPR044925">
    <property type="entry name" value="His-Me_finger_sf"/>
</dbReference>
<gene>
    <name evidence="8" type="primary">LOC112264759</name>
</gene>
<dbReference type="GO" id="GO:0005576">
    <property type="term" value="C:extracellular region"/>
    <property type="evidence" value="ECO:0007669"/>
    <property type="project" value="UniProtKB-SubCell"/>
</dbReference>
<dbReference type="GO" id="GO:0003676">
    <property type="term" value="F:nucleic acid binding"/>
    <property type="evidence" value="ECO:0007669"/>
    <property type="project" value="InterPro"/>
</dbReference>
<dbReference type="InterPro" id="IPR001604">
    <property type="entry name" value="Endo_G_ENPP1-like_dom"/>
</dbReference>
<dbReference type="GO" id="GO:0009143">
    <property type="term" value="P:nucleoside triphosphate catabolic process"/>
    <property type="evidence" value="ECO:0007669"/>
    <property type="project" value="TreeGrafter"/>
</dbReference>
<sequence length="796" mass="90582">MVTIILGLGLGLGLQLEDLVPTTSCKNRCYEPFDDETPGCRCDTQCVINNNCCYDFQEICFQPTQQWECTKLRCGETRLVEGRCHCSDDCLGAGDCCTNFKHVCQGETEWVADDCVDLASPKCPANFKLQPLLLISLDGLRAEYQQTWSSLIPFVSLPKLCHLILYSSSQNVHCMYDPVFNASFSLSNDEKSNPRWYFGQPIWHTASYQGLRAGTYFWPGSDVKINGSFPDINLDYNGKIPFEERVFTLLKWLQLPDNERPDFFTLYLEEPDKSGHSFGPVSGGVRSIRKTTRMHLIKAKGMEDTSCDRKEVLQDLLQVENVRDLYVYEGPFGRIRSNDKNQPCECKTKHVENCKKNGQKVKPYLKNHLPKRFHYANSRRIEDVSVIVSPGWLFERYPGSLTFCAGGAHGYDNDDASMHAMFLSYGPKFHYKTEIEPFSNIELYNLMCDVLGISPSQNNGSHGSMNHLLRTPWHTPIHPAEQTTPGQCPLVILEPTDTLDCTCTSLGVTNPNSRLNLTAAEVKAVEQKHMLFGRPIMQQPSNDYCLLYHQGFVNAYSKKSLMPVWNSYTLDKPENMDPLPAVTPDCQRADVRIPADKSPRCDQYASARNITHGFLYPPNLYKTAEEEYDGLLMSNVVPMYPEFKKIWDYFHTTLLKKYASQYNGINVVTGPAFDYNYDGQFDSQDQIEQYVSTQIPIPTHYFAVLTSCKDSQPVSSCNNELQTVSFLIPHKADNSENCNNGDTASLWVEDHLWFHQSRVRDVEWLTGLDFYQGSTRPIPELLKVKTRPTAAIHRRP</sequence>
<keyword evidence="9" id="KW-1185">Reference proteome</keyword>
<dbReference type="Gene3D" id="4.10.410.20">
    <property type="match status" value="2"/>
</dbReference>
<proteinExistence type="predicted"/>
<dbReference type="GO" id="GO:0046872">
    <property type="term" value="F:metal ion binding"/>
    <property type="evidence" value="ECO:0007669"/>
    <property type="project" value="UniProtKB-KW"/>
</dbReference>
<keyword evidence="3" id="KW-0479">Metal-binding</keyword>
<dbReference type="InterPro" id="IPR017850">
    <property type="entry name" value="Alkaline_phosphatase_core_sf"/>
</dbReference>
<dbReference type="Pfam" id="PF01223">
    <property type="entry name" value="Endonuclease_NS"/>
    <property type="match status" value="1"/>
</dbReference>
<keyword evidence="5" id="KW-1015">Disulfide bond</keyword>
<dbReference type="FunFam" id="4.10.410.20:FF:000001">
    <property type="entry name" value="Ectonucleotide pyrophosphatase/phosphodiesterase family member 2"/>
    <property type="match status" value="1"/>
</dbReference>
<evidence type="ECO:0000256" key="2">
    <source>
        <dbReference type="ARBA" id="ARBA00022525"/>
    </source>
</evidence>
<evidence type="ECO:0000256" key="3">
    <source>
        <dbReference type="ARBA" id="ARBA00022723"/>
    </source>
</evidence>
<evidence type="ECO:0000256" key="1">
    <source>
        <dbReference type="ARBA" id="ARBA00004613"/>
    </source>
</evidence>
<feature type="domain" description="SMB" evidence="7">
    <location>
        <begin position="65"/>
        <end position="109"/>
    </location>
</feature>
<dbReference type="GeneTree" id="ENSGT00940000156034"/>
<evidence type="ECO:0000256" key="4">
    <source>
        <dbReference type="ARBA" id="ARBA00022801"/>
    </source>
</evidence>
<dbReference type="GO" id="GO:0047429">
    <property type="term" value="F:nucleoside triphosphate diphosphatase activity"/>
    <property type="evidence" value="ECO:0007669"/>
    <property type="project" value="TreeGrafter"/>
</dbReference>
<dbReference type="InterPro" id="IPR044929">
    <property type="entry name" value="DNA/RNA_non-sp_Endonuclease_sf"/>
</dbReference>
<dbReference type="CDD" id="cd16018">
    <property type="entry name" value="Enpp"/>
    <property type="match status" value="1"/>
</dbReference>
<dbReference type="PROSITE" id="PS50958">
    <property type="entry name" value="SMB_2"/>
    <property type="match status" value="2"/>
</dbReference>
<keyword evidence="2" id="KW-0964">Secreted</keyword>
<dbReference type="PROSITE" id="PS00524">
    <property type="entry name" value="SMB_1"/>
    <property type="match status" value="1"/>
</dbReference>
<keyword evidence="4" id="KW-0378">Hydrolase</keyword>
<organism evidence="8 9">
    <name type="scientific">Oncorhynchus tshawytscha</name>
    <name type="common">Chinook salmon</name>
    <name type="synonym">Salmo tshawytscha</name>
    <dbReference type="NCBI Taxonomy" id="74940"/>
    <lineage>
        <taxon>Eukaryota</taxon>
        <taxon>Metazoa</taxon>
        <taxon>Chordata</taxon>
        <taxon>Craniata</taxon>
        <taxon>Vertebrata</taxon>
        <taxon>Euteleostomi</taxon>
        <taxon>Actinopterygii</taxon>
        <taxon>Neopterygii</taxon>
        <taxon>Teleostei</taxon>
        <taxon>Protacanthopterygii</taxon>
        <taxon>Salmoniformes</taxon>
        <taxon>Salmonidae</taxon>
        <taxon>Salmoninae</taxon>
        <taxon>Oncorhynchus</taxon>
    </lineage>
</organism>
<evidence type="ECO:0000256" key="6">
    <source>
        <dbReference type="ARBA" id="ARBA00023180"/>
    </source>
</evidence>
<dbReference type="Gene3D" id="3.40.720.10">
    <property type="entry name" value="Alkaline Phosphatase, subunit A"/>
    <property type="match status" value="2"/>
</dbReference>
<dbReference type="InterPro" id="IPR036024">
    <property type="entry name" value="Somatomedin_B-like_dom_sf"/>
</dbReference>
<evidence type="ECO:0000313" key="9">
    <source>
        <dbReference type="Proteomes" id="UP000694402"/>
    </source>
</evidence>
<dbReference type="SUPFAM" id="SSF90188">
    <property type="entry name" value="Somatomedin B domain"/>
    <property type="match status" value="2"/>
</dbReference>
<accession>A0A8C8HSB0</accession>
<dbReference type="SUPFAM" id="SSF53649">
    <property type="entry name" value="Alkaline phosphatase-like"/>
    <property type="match status" value="1"/>
</dbReference>
<dbReference type="SMART" id="SM00477">
    <property type="entry name" value="NUC"/>
    <property type="match status" value="1"/>
</dbReference>
<evidence type="ECO:0000256" key="5">
    <source>
        <dbReference type="ARBA" id="ARBA00023157"/>
    </source>
</evidence>
<dbReference type="Pfam" id="PF01663">
    <property type="entry name" value="Phosphodiest"/>
    <property type="match status" value="2"/>
</dbReference>
<reference evidence="8" key="1">
    <citation type="submission" date="2025-08" db="UniProtKB">
        <authorList>
            <consortium name="Ensembl"/>
        </authorList>
    </citation>
    <scope>IDENTIFICATION</scope>
</reference>
<keyword evidence="6" id="KW-0325">Glycoprotein</keyword>
<dbReference type="InterPro" id="IPR001212">
    <property type="entry name" value="Somatomedin_B_dom"/>
</dbReference>
<reference evidence="8" key="2">
    <citation type="submission" date="2025-09" db="UniProtKB">
        <authorList>
            <consortium name="Ensembl"/>
        </authorList>
    </citation>
    <scope>IDENTIFICATION</scope>
</reference>
<dbReference type="Gene3D" id="3.40.570.10">
    <property type="entry name" value="Extracellular Endonuclease, subunit A"/>
    <property type="match status" value="1"/>
</dbReference>
<dbReference type="SMART" id="SM00892">
    <property type="entry name" value="Endonuclease_NS"/>
    <property type="match status" value="1"/>
</dbReference>
<evidence type="ECO:0000313" key="8">
    <source>
        <dbReference type="Ensembl" id="ENSOTSP00005069572.1"/>
    </source>
</evidence>
<dbReference type="SMART" id="SM00201">
    <property type="entry name" value="SO"/>
    <property type="match status" value="2"/>
</dbReference>
<dbReference type="InterPro" id="IPR020821">
    <property type="entry name" value="ENPP1-3/EXOG-like_nuc-like"/>
</dbReference>